<evidence type="ECO:0000256" key="11">
    <source>
        <dbReference type="ARBA" id="ARBA00023015"/>
    </source>
</evidence>
<keyword evidence="7 18" id="KW-0863">Zinc-finger</keyword>
<dbReference type="CDD" id="cd14509">
    <property type="entry name" value="PTP_PTEN"/>
    <property type="match status" value="1"/>
</dbReference>
<dbReference type="InterPro" id="IPR019786">
    <property type="entry name" value="Zinc_finger_PHD-type_CS"/>
</dbReference>
<dbReference type="PANTHER" id="PTHR46510">
    <property type="entry name" value="BROMODOMAIN ADJACENT TO ZINC FINGER DOMAIN PROTEIN 1A"/>
    <property type="match status" value="1"/>
</dbReference>
<evidence type="ECO:0000256" key="4">
    <source>
        <dbReference type="ARBA" id="ARBA00013064"/>
    </source>
</evidence>
<evidence type="ECO:0000256" key="18">
    <source>
        <dbReference type="PROSITE-ProRule" id="PRU00146"/>
    </source>
</evidence>
<dbReference type="Pfam" id="PF22784">
    <property type="entry name" value="PTP-SAK"/>
    <property type="match status" value="1"/>
</dbReference>
<dbReference type="InterPro" id="IPR029023">
    <property type="entry name" value="Tensin_phosphatase"/>
</dbReference>
<dbReference type="PROSITE" id="PS50016">
    <property type="entry name" value="ZF_PHD_2"/>
    <property type="match status" value="3"/>
</dbReference>
<dbReference type="SUPFAM" id="SSF57903">
    <property type="entry name" value="FYVE/PHD zinc finger"/>
    <property type="match status" value="3"/>
</dbReference>
<dbReference type="InterPro" id="IPR029021">
    <property type="entry name" value="Prot-tyrosine_phosphatase-like"/>
</dbReference>
<accession>A0A7R8WDW4</accession>
<evidence type="ECO:0000256" key="14">
    <source>
        <dbReference type="ARBA" id="ARBA00023117"/>
    </source>
</evidence>
<dbReference type="Pfam" id="PF15612">
    <property type="entry name" value="WHIM1"/>
    <property type="match status" value="1"/>
</dbReference>
<name>A0A7R8WDW4_9CRUS</name>
<dbReference type="GO" id="GO:0006338">
    <property type="term" value="P:chromatin remodeling"/>
    <property type="evidence" value="ECO:0007669"/>
    <property type="project" value="InterPro"/>
</dbReference>
<dbReference type="GO" id="GO:0004725">
    <property type="term" value="F:protein tyrosine phosphatase activity"/>
    <property type="evidence" value="ECO:0007669"/>
    <property type="project" value="UniProtKB-EC"/>
</dbReference>
<protein>
    <recommendedName>
        <fullName evidence="17">Bromodomain adjacent to zinc finger domain protein 1A</fullName>
        <ecNumber evidence="4">3.1.3.48</ecNumber>
        <ecNumber evidence="3">3.1.3.67</ecNumber>
    </recommendedName>
</protein>
<dbReference type="InterPro" id="IPR013083">
    <property type="entry name" value="Znf_RING/FYVE/PHD"/>
</dbReference>
<keyword evidence="16 19" id="KW-0539">Nucleus</keyword>
<dbReference type="Pfam" id="PF02791">
    <property type="entry name" value="DDT"/>
    <property type="match status" value="1"/>
</dbReference>
<dbReference type="SMART" id="SM01326">
    <property type="entry name" value="PTEN_C2"/>
    <property type="match status" value="1"/>
</dbReference>
<dbReference type="InterPro" id="IPR045101">
    <property type="entry name" value="PTP_PTEN"/>
</dbReference>
<dbReference type="InterPro" id="IPR028941">
    <property type="entry name" value="WHIM2_dom"/>
</dbReference>
<dbReference type="EC" id="3.1.3.67" evidence="3"/>
<dbReference type="PROSITE" id="PS51136">
    <property type="entry name" value="WAC"/>
    <property type="match status" value="1"/>
</dbReference>
<dbReference type="GO" id="GO:0008270">
    <property type="term" value="F:zinc ion binding"/>
    <property type="evidence" value="ECO:0007669"/>
    <property type="project" value="UniProtKB-KW"/>
</dbReference>
<dbReference type="GO" id="GO:0016314">
    <property type="term" value="F:phosphatidylinositol-3,4,5-trisphosphate 3-phosphatase activity"/>
    <property type="evidence" value="ECO:0007669"/>
    <property type="project" value="UniProtKB-EC"/>
</dbReference>
<dbReference type="SMART" id="SM00571">
    <property type="entry name" value="DDT"/>
    <property type="match status" value="1"/>
</dbReference>
<dbReference type="FunFam" id="3.30.40.10:FF:000300">
    <property type="entry name" value="Bromodomain adjacent to zinc finger domain protein 1A"/>
    <property type="match status" value="1"/>
</dbReference>
<sequence>MANHIKGIVSKKKKRYKEDGFDLDLAYIMENIIAMGFPASRLEGVYRNHIDDVVKFLELKHAGHYKIYNLCSERDYDASKFKCEIGHYPFDDHNPPNLGIIRPFCEDMAEWLGRNEQNVAAVHCKAGKGRTGVMICCYLLHKGLFSSAETALDHYGKQRAHDRQGVTIPSQRRYVEYYSLLIRSNLQYKPVTCLLKAVEMTPLPNISNLNSVQMTLFQLDQGTQTEKKRTAEIVVIKGTVEGNSLKFVVNKPVRGDIKIEVTHINKLMQKEKLLHCWFNTFFVRIRPFNFVHSFYMPQHSVDDSLLLCPEGNQSDHHRVRFQSGSSGSSNLLTIPGQVHLVDTASSSWRSGGPNRSGESTCSGDSVKENCVPLTKASSLAAFPPSECLATPTRVTLTKNEIDIAAKDKAQRFDKDFKILLFYPNVHAPSKGPFVPKPPPKNLRPEDEVFFNTKTKEIFLDYDEYFQREILCNSLVWGCELTGKTNLTYEEALLSEEKARRSLKSFPFVLKRAIAYAASQTQRGRIGDVWDDVFFYIRDRFFIDEETEALLDSKWVPCRIVKVLPPTQEEVDKELERRKSASEEPGSRDKNYLAHEVLPPAGIYKYIVEELPHLGDEEEEENDSDDDIRIISNGGPPRRQVIDAVDVKRRRNLYTREKNKLFLKDIVTFDSNQQRFVVASSVTKKYKLTPQTFQEIFSGPAPQFQTSLRKKPGPFVAGPGGNAPKSKSLPTKKSSATGASRSSNGKSTKQMDMRAFLISDDAVPEKKKKSVEDVDKLRQDRMEKAEKQKLTQEEEKKRKMQQRAQERAKRKEEQKKLMDAWKEYKKPREDLECDDLQPLPKGAQIRTRVPNHLFGSVLQVLEFLRVFGDVLDLKKSLSANLSLETLEAALCDPEVDGHFAELLISLLQTVFNFQKREDAEIGSQTDILPSVGVREASEDMTTESAVKAASCAAAWSQKYLGKKLKDLQIDSLTLTEILRLHIMSSGAQHSENSKIWMYQQRGGYTNHDDPGLQFRMEEPEIIQKLSSGCVYELEPGEKLKVLECLMNQILTYVYVRDLIDDTWEKRKSAKKELRELRLEETKKEKEEAKERAEEGGDKKLVETRSKTETIRAKMEMQKREEELEDIINEYSGRVGLHPLGEDRAYRRYWFFQSINALCIEHDISDVGDCLPEPTPTDPMFKDLPFGPDGVPDIRKFLGTEVRQANSLKAPTQSSKTAGSPTLSNGSDKENEIRGIVPIRDESDAQRAGIVGVKKDLSADLKAEESGDSGGGKEELFWGRCSADSETCPVHSASAHPLPVWYFISTPEDFHNLIQSLSQRGLREAKLRARLIEDKEKILPHLNDATSDILTGKVATSVKQKTKSRNVAGVSFEPGTGPNRILELTLRDFILELEEKILFGCLGNLKVPSREDWRAAIVDSNFNQGAAELLWGNVITTRTVEDLLNDDQKVEENGESDVVPPSPGVVSKTKRETFQDKQEHLIRIKQLASALLQLEQAIETKFFMAPLGTIKDRKKKRKLDEDDVIQTRRRLYQWELSLHAVTSASQIFLHLFTLESSITWDRSIQNVRCRVCRRKGDDASMLLCDGCDLGQHIYCMKPKMNKVPVGDWYCQTCTPPAPPEPKPGRPSRRLFSEVEDEDDSDSSSNSESSGLSDDDKGLESEGEEEAEAEERSDNEDEIIENGQDDSGSDENDDQNEDTCVECGSSGELITCDECTKKYHLKCSKPKLRRAPKGHWTCHRCEMPHYFNEEEYTEVCGVCQDGGELIMCDVCPGMYHLYCCQPKLSRVPKGKWSCHMCTEDEPQKNRSSQVKTSTSRRSDRSSRTNSRGEYILTSDR</sequence>
<dbReference type="GO" id="GO:0006629">
    <property type="term" value="P:lipid metabolic process"/>
    <property type="evidence" value="ECO:0007669"/>
    <property type="project" value="UniProtKB-KW"/>
</dbReference>
<evidence type="ECO:0000256" key="13">
    <source>
        <dbReference type="ARBA" id="ARBA00023098"/>
    </source>
</evidence>
<dbReference type="SUPFAM" id="SSF49562">
    <property type="entry name" value="C2 domain (Calcium/lipid-binding domain, CaLB)"/>
    <property type="match status" value="1"/>
</dbReference>
<keyword evidence="12 20" id="KW-0175">Coiled coil</keyword>
<evidence type="ECO:0000313" key="22">
    <source>
        <dbReference type="EMBL" id="CAD7227562.1"/>
    </source>
</evidence>
<dbReference type="Pfam" id="PF15613">
    <property type="entry name" value="WSD"/>
    <property type="match status" value="1"/>
</dbReference>
<proteinExistence type="inferred from homology"/>
<dbReference type="PROSITE" id="PS51182">
    <property type="entry name" value="C2_TENSIN"/>
    <property type="match status" value="1"/>
</dbReference>
<dbReference type="Gene3D" id="3.90.190.10">
    <property type="entry name" value="Protein tyrosine phosphatase superfamily"/>
    <property type="match status" value="1"/>
</dbReference>
<comment type="similarity">
    <text evidence="2">Belongs to the PTEN phosphatase protein family.</text>
</comment>
<dbReference type="GO" id="GO:0031445">
    <property type="term" value="P:regulation of heterochromatin formation"/>
    <property type="evidence" value="ECO:0007669"/>
    <property type="project" value="TreeGrafter"/>
</dbReference>
<dbReference type="InterPro" id="IPR013136">
    <property type="entry name" value="WSTF_Acf1_Cbp146"/>
</dbReference>
<evidence type="ECO:0000256" key="20">
    <source>
        <dbReference type="SAM" id="Coils"/>
    </source>
</evidence>
<keyword evidence="6" id="KW-0479">Metal-binding</keyword>
<keyword evidence="10" id="KW-0904">Protein phosphatase</keyword>
<feature type="compositionally biased region" description="Low complexity" evidence="21">
    <location>
        <begin position="722"/>
        <end position="736"/>
    </location>
</feature>
<dbReference type="InterPro" id="IPR000387">
    <property type="entry name" value="Tyr_Pase_dom"/>
</dbReference>
<evidence type="ECO:0000256" key="2">
    <source>
        <dbReference type="ARBA" id="ARBA00007881"/>
    </source>
</evidence>
<feature type="region of interest" description="Disordered" evidence="21">
    <location>
        <begin position="615"/>
        <end position="634"/>
    </location>
</feature>
<dbReference type="EMBL" id="OB661183">
    <property type="protein sequence ID" value="CAD7227562.1"/>
    <property type="molecule type" value="Genomic_DNA"/>
</dbReference>
<dbReference type="GO" id="GO:0006355">
    <property type="term" value="P:regulation of DNA-templated transcription"/>
    <property type="evidence" value="ECO:0007669"/>
    <property type="project" value="TreeGrafter"/>
</dbReference>
<evidence type="ECO:0000256" key="10">
    <source>
        <dbReference type="ARBA" id="ARBA00022912"/>
    </source>
</evidence>
<evidence type="ECO:0000256" key="7">
    <source>
        <dbReference type="ARBA" id="ARBA00022771"/>
    </source>
</evidence>
<feature type="compositionally biased region" description="Low complexity" evidence="21">
    <location>
        <begin position="1640"/>
        <end position="1649"/>
    </location>
</feature>
<gene>
    <name evidence="22" type="ORF">CTOB1V02_LOCUS5466</name>
</gene>
<dbReference type="PROSITE" id="PS01359">
    <property type="entry name" value="ZF_PHD_1"/>
    <property type="match status" value="1"/>
</dbReference>
<feature type="compositionally biased region" description="Polar residues" evidence="21">
    <location>
        <begin position="737"/>
        <end position="749"/>
    </location>
</feature>
<feature type="region of interest" description="Disordered" evidence="21">
    <location>
        <begin position="570"/>
        <end position="590"/>
    </location>
</feature>
<dbReference type="GO" id="GO:0045740">
    <property type="term" value="P:positive regulation of DNA replication"/>
    <property type="evidence" value="ECO:0007669"/>
    <property type="project" value="TreeGrafter"/>
</dbReference>
<evidence type="ECO:0000256" key="21">
    <source>
        <dbReference type="SAM" id="MobiDB-lite"/>
    </source>
</evidence>
<dbReference type="InterPro" id="IPR018501">
    <property type="entry name" value="DDT_dom"/>
</dbReference>
<reference evidence="22" key="1">
    <citation type="submission" date="2020-11" db="EMBL/GenBank/DDBJ databases">
        <authorList>
            <person name="Tran Van P."/>
        </authorList>
    </citation>
    <scope>NUCLEOTIDE SEQUENCE</scope>
</reference>
<dbReference type="SUPFAM" id="SSF52799">
    <property type="entry name" value="(Phosphotyrosine protein) phosphatases II"/>
    <property type="match status" value="1"/>
</dbReference>
<evidence type="ECO:0000256" key="16">
    <source>
        <dbReference type="ARBA" id="ARBA00023242"/>
    </source>
</evidence>
<feature type="region of interest" description="Disordered" evidence="21">
    <location>
        <begin position="1203"/>
        <end position="1230"/>
    </location>
</feature>
<dbReference type="SMART" id="SM00249">
    <property type="entry name" value="PHD"/>
    <property type="match status" value="3"/>
</dbReference>
<dbReference type="Pfam" id="PF10409">
    <property type="entry name" value="PTEN_C2"/>
    <property type="match status" value="1"/>
</dbReference>
<dbReference type="PROSITE" id="PS50827">
    <property type="entry name" value="DDT"/>
    <property type="match status" value="1"/>
</dbReference>
<feature type="region of interest" description="Disordered" evidence="21">
    <location>
        <begin position="766"/>
        <end position="812"/>
    </location>
</feature>
<dbReference type="OrthoDB" id="332390at2759"/>
<dbReference type="InterPro" id="IPR047171">
    <property type="entry name" value="BAZ1A"/>
</dbReference>
<keyword evidence="15" id="KW-0804">Transcription</keyword>
<keyword evidence="9" id="KW-0862">Zinc</keyword>
<keyword evidence="13" id="KW-0443">Lipid metabolism</keyword>
<organism evidence="22">
    <name type="scientific">Cyprideis torosa</name>
    <dbReference type="NCBI Taxonomy" id="163714"/>
    <lineage>
        <taxon>Eukaryota</taxon>
        <taxon>Metazoa</taxon>
        <taxon>Ecdysozoa</taxon>
        <taxon>Arthropoda</taxon>
        <taxon>Crustacea</taxon>
        <taxon>Oligostraca</taxon>
        <taxon>Ostracoda</taxon>
        <taxon>Podocopa</taxon>
        <taxon>Podocopida</taxon>
        <taxon>Cytherocopina</taxon>
        <taxon>Cytheroidea</taxon>
        <taxon>Cytherideidae</taxon>
        <taxon>Cyprideis</taxon>
    </lineage>
</organism>
<keyword evidence="11" id="KW-0805">Transcription regulation</keyword>
<evidence type="ECO:0000256" key="1">
    <source>
        <dbReference type="ARBA" id="ARBA00004123"/>
    </source>
</evidence>
<feature type="region of interest" description="Disordered" evidence="21">
    <location>
        <begin position="1797"/>
        <end position="1833"/>
    </location>
</feature>
<evidence type="ECO:0000256" key="9">
    <source>
        <dbReference type="ARBA" id="ARBA00022833"/>
    </source>
</evidence>
<dbReference type="Pfam" id="PF00628">
    <property type="entry name" value="PHD"/>
    <property type="match status" value="3"/>
</dbReference>
<dbReference type="InterPro" id="IPR001965">
    <property type="entry name" value="Znf_PHD"/>
</dbReference>
<dbReference type="InterPro" id="IPR011011">
    <property type="entry name" value="Znf_FYVE_PHD"/>
</dbReference>
<dbReference type="PANTHER" id="PTHR46510:SF1">
    <property type="entry name" value="BROMODOMAIN ADJACENT TO ZINC FINGER DOMAIN PROTEIN 1A"/>
    <property type="match status" value="1"/>
</dbReference>
<dbReference type="InterPro" id="IPR028942">
    <property type="entry name" value="WHIM1_dom"/>
</dbReference>
<feature type="compositionally biased region" description="Acidic residues" evidence="21">
    <location>
        <begin position="615"/>
        <end position="625"/>
    </location>
</feature>
<evidence type="ECO:0000256" key="15">
    <source>
        <dbReference type="ARBA" id="ARBA00023163"/>
    </source>
</evidence>
<keyword evidence="8" id="KW-0378">Hydrolase</keyword>
<feature type="compositionally biased region" description="Polar residues" evidence="21">
    <location>
        <begin position="1203"/>
        <end position="1224"/>
    </location>
</feature>
<feature type="region of interest" description="Disordered" evidence="21">
    <location>
        <begin position="702"/>
        <end position="751"/>
    </location>
</feature>
<dbReference type="InterPro" id="IPR035892">
    <property type="entry name" value="C2_domain_sf"/>
</dbReference>
<feature type="compositionally biased region" description="Basic and acidic residues" evidence="21">
    <location>
        <begin position="803"/>
        <end position="812"/>
    </location>
</feature>
<dbReference type="GO" id="GO:0000228">
    <property type="term" value="C:nuclear chromosome"/>
    <property type="evidence" value="ECO:0007669"/>
    <property type="project" value="TreeGrafter"/>
</dbReference>
<feature type="compositionally biased region" description="Acidic residues" evidence="21">
    <location>
        <begin position="1658"/>
        <end position="1695"/>
    </location>
</feature>
<dbReference type="Gene3D" id="3.30.40.10">
    <property type="entry name" value="Zinc/RING finger domain, C3HC4 (zinc finger)"/>
    <property type="match status" value="3"/>
</dbReference>
<comment type="subcellular location">
    <subcellularLocation>
        <location evidence="1 19">Nucleus</location>
    </subcellularLocation>
</comment>
<keyword evidence="14" id="KW-0103">Bromodomain</keyword>
<dbReference type="EC" id="3.1.3.48" evidence="4"/>
<evidence type="ECO:0000256" key="6">
    <source>
        <dbReference type="ARBA" id="ARBA00022723"/>
    </source>
</evidence>
<evidence type="ECO:0000256" key="17">
    <source>
        <dbReference type="ARBA" id="ARBA00068253"/>
    </source>
</evidence>
<dbReference type="InterPro" id="IPR014020">
    <property type="entry name" value="Tensin_C2-dom"/>
</dbReference>
<dbReference type="Gene3D" id="2.60.40.1110">
    <property type="match status" value="1"/>
</dbReference>
<dbReference type="Pfam" id="PF10537">
    <property type="entry name" value="WAC_Acf1_DNA_bd"/>
    <property type="match status" value="1"/>
</dbReference>
<dbReference type="PROSITE" id="PS00383">
    <property type="entry name" value="TYR_PHOSPHATASE_1"/>
    <property type="match status" value="1"/>
</dbReference>
<dbReference type="InterPro" id="IPR016130">
    <property type="entry name" value="Tyr_Pase_AS"/>
</dbReference>
<feature type="coiled-coil region" evidence="20">
    <location>
        <begin position="1065"/>
        <end position="1132"/>
    </location>
</feature>
<evidence type="ECO:0000256" key="19">
    <source>
        <dbReference type="PROSITE-ProRule" id="PRU00475"/>
    </source>
</evidence>
<feature type="compositionally biased region" description="Basic and acidic residues" evidence="21">
    <location>
        <begin position="769"/>
        <end position="796"/>
    </location>
</feature>
<keyword evidence="5" id="KW-0597">Phosphoprotein</keyword>
<evidence type="ECO:0000256" key="8">
    <source>
        <dbReference type="ARBA" id="ARBA00022801"/>
    </source>
</evidence>
<evidence type="ECO:0000256" key="5">
    <source>
        <dbReference type="ARBA" id="ARBA00022553"/>
    </source>
</evidence>
<dbReference type="PROSITE" id="PS50056">
    <property type="entry name" value="TYR_PHOSPHATASE_2"/>
    <property type="match status" value="1"/>
</dbReference>
<dbReference type="PROSITE" id="PS51181">
    <property type="entry name" value="PPASE_TENSIN"/>
    <property type="match status" value="1"/>
</dbReference>
<dbReference type="FunFam" id="3.90.190.10:FF:000029">
    <property type="entry name" value="Phosphatidylinositol 3,4,5-trisphosphate 3-phosphatase and dual-specificity protein phosphatase PTEN"/>
    <property type="match status" value="1"/>
</dbReference>
<feature type="region of interest" description="Disordered" evidence="21">
    <location>
        <begin position="1612"/>
        <end position="1695"/>
    </location>
</feature>
<dbReference type="InterPro" id="IPR019787">
    <property type="entry name" value="Znf_PHD-finger"/>
</dbReference>
<evidence type="ECO:0000256" key="3">
    <source>
        <dbReference type="ARBA" id="ARBA00013015"/>
    </source>
</evidence>
<feature type="compositionally biased region" description="Basic and acidic residues" evidence="21">
    <location>
        <begin position="573"/>
        <end position="590"/>
    </location>
</feature>
<dbReference type="GO" id="GO:0008623">
    <property type="term" value="C:CHRAC"/>
    <property type="evidence" value="ECO:0007669"/>
    <property type="project" value="TreeGrafter"/>
</dbReference>
<dbReference type="GO" id="GO:0003677">
    <property type="term" value="F:DNA binding"/>
    <property type="evidence" value="ECO:0007669"/>
    <property type="project" value="TreeGrafter"/>
</dbReference>
<evidence type="ECO:0000256" key="12">
    <source>
        <dbReference type="ARBA" id="ARBA00023054"/>
    </source>
</evidence>
<dbReference type="InterPro" id="IPR057023">
    <property type="entry name" value="PTP-SAK"/>
</dbReference>